<keyword evidence="4" id="KW-1185">Reference proteome</keyword>
<evidence type="ECO:0008006" key="5">
    <source>
        <dbReference type="Google" id="ProtNLM"/>
    </source>
</evidence>
<keyword evidence="2" id="KW-0732">Signal</keyword>
<reference evidence="3 4" key="1">
    <citation type="submission" date="2013-10" db="EMBL/GenBank/DDBJ databases">
        <title>Salinisphaera orenii MK-B5 Genome Sequencing.</title>
        <authorList>
            <person name="Lai Q."/>
            <person name="Li C."/>
            <person name="Shao Z."/>
        </authorList>
    </citation>
    <scope>NUCLEOTIDE SEQUENCE [LARGE SCALE GENOMIC DNA]</scope>
    <source>
        <strain evidence="3 4">MK-B5</strain>
    </source>
</reference>
<sequence>MATALSDRLRRRVAGCRRTVGAAAVVLVIALMATPFASAASGDEGTDQQPERLLILPFDMVDSSLQGEMNHGPLEADVARLRRTADILRRSLGDRDEFELVDPDSVSEKIEEAASSYRYLYECNGCQIDLGKAADADLVMTGWVQKVSNLILNINATLYDVDTGQSVGGGSVDMRSNTNKSWRAAGLYLVEHAMLENYHSRQRARAAAETTATSQTGEQSEVP</sequence>
<dbReference type="EMBL" id="AYKH01000023">
    <property type="protein sequence ID" value="ROO26280.1"/>
    <property type="molecule type" value="Genomic_DNA"/>
</dbReference>
<gene>
    <name evidence="3" type="ORF">SAOR_11350</name>
</gene>
<feature type="signal peptide" evidence="2">
    <location>
        <begin position="1"/>
        <end position="39"/>
    </location>
</feature>
<dbReference type="InterPro" id="IPR021698">
    <property type="entry name" value="DUF3280"/>
</dbReference>
<feature type="region of interest" description="Disordered" evidence="1">
    <location>
        <begin position="201"/>
        <end position="223"/>
    </location>
</feature>
<evidence type="ECO:0000313" key="4">
    <source>
        <dbReference type="Proteomes" id="UP000283993"/>
    </source>
</evidence>
<dbReference type="Gene3D" id="3.40.50.10070">
    <property type="entry name" value="TolB, N-terminal domain"/>
    <property type="match status" value="1"/>
</dbReference>
<dbReference type="AlphaFoldDB" id="A0A423PL09"/>
<evidence type="ECO:0000256" key="2">
    <source>
        <dbReference type="SAM" id="SignalP"/>
    </source>
</evidence>
<name>A0A423PL09_9GAMM</name>
<organism evidence="3 4">
    <name type="scientific">Salinisphaera orenii MK-B5</name>
    <dbReference type="NCBI Taxonomy" id="856730"/>
    <lineage>
        <taxon>Bacteria</taxon>
        <taxon>Pseudomonadati</taxon>
        <taxon>Pseudomonadota</taxon>
        <taxon>Gammaproteobacteria</taxon>
        <taxon>Salinisphaerales</taxon>
        <taxon>Salinisphaeraceae</taxon>
        <taxon>Salinisphaera</taxon>
    </lineage>
</organism>
<evidence type="ECO:0000256" key="1">
    <source>
        <dbReference type="SAM" id="MobiDB-lite"/>
    </source>
</evidence>
<evidence type="ECO:0000313" key="3">
    <source>
        <dbReference type="EMBL" id="ROO26280.1"/>
    </source>
</evidence>
<dbReference type="Pfam" id="PF11684">
    <property type="entry name" value="DUF3280"/>
    <property type="match status" value="1"/>
</dbReference>
<accession>A0A423PL09</accession>
<protein>
    <recommendedName>
        <fullName evidence="5">DUF2380 domain-containing protein</fullName>
    </recommendedName>
</protein>
<comment type="caution">
    <text evidence="3">The sequence shown here is derived from an EMBL/GenBank/DDBJ whole genome shotgun (WGS) entry which is preliminary data.</text>
</comment>
<dbReference type="Proteomes" id="UP000283993">
    <property type="component" value="Unassembled WGS sequence"/>
</dbReference>
<feature type="compositionally biased region" description="Low complexity" evidence="1">
    <location>
        <begin position="205"/>
        <end position="223"/>
    </location>
</feature>
<proteinExistence type="predicted"/>
<feature type="chain" id="PRO_5019369240" description="DUF2380 domain-containing protein" evidence="2">
    <location>
        <begin position="40"/>
        <end position="223"/>
    </location>
</feature>